<keyword evidence="1" id="KW-0472">Membrane</keyword>
<protein>
    <submittedName>
        <fullName evidence="2">Uncharacterized protein</fullName>
    </submittedName>
</protein>
<dbReference type="EMBL" id="KQ459603">
    <property type="protein sequence ID" value="KPI92862.1"/>
    <property type="molecule type" value="Genomic_DNA"/>
</dbReference>
<evidence type="ECO:0000256" key="1">
    <source>
        <dbReference type="SAM" id="Phobius"/>
    </source>
</evidence>
<feature type="transmembrane region" description="Helical" evidence="1">
    <location>
        <begin position="12"/>
        <end position="29"/>
    </location>
</feature>
<reference evidence="2 3" key="1">
    <citation type="journal article" date="2015" name="Nat. Commun.">
        <title>Outbred genome sequencing and CRISPR/Cas9 gene editing in butterflies.</title>
        <authorList>
            <person name="Li X."/>
            <person name="Fan D."/>
            <person name="Zhang W."/>
            <person name="Liu G."/>
            <person name="Zhang L."/>
            <person name="Zhao L."/>
            <person name="Fang X."/>
            <person name="Chen L."/>
            <person name="Dong Y."/>
            <person name="Chen Y."/>
            <person name="Ding Y."/>
            <person name="Zhao R."/>
            <person name="Feng M."/>
            <person name="Zhu Y."/>
            <person name="Feng Y."/>
            <person name="Jiang X."/>
            <person name="Zhu D."/>
            <person name="Xiang H."/>
            <person name="Feng X."/>
            <person name="Li S."/>
            <person name="Wang J."/>
            <person name="Zhang G."/>
            <person name="Kronforst M.R."/>
            <person name="Wang W."/>
        </authorList>
    </citation>
    <scope>NUCLEOTIDE SEQUENCE [LARGE SCALE GENOMIC DNA]</scope>
    <source>
        <strain evidence="2">Ya'a_city_454_Px</strain>
        <tissue evidence="2">Whole body</tissue>
    </source>
</reference>
<evidence type="ECO:0000313" key="2">
    <source>
        <dbReference type="EMBL" id="KPI92862.1"/>
    </source>
</evidence>
<organism evidence="2 3">
    <name type="scientific">Papilio xuthus</name>
    <name type="common">Asian swallowtail butterfly</name>
    <dbReference type="NCBI Taxonomy" id="66420"/>
    <lineage>
        <taxon>Eukaryota</taxon>
        <taxon>Metazoa</taxon>
        <taxon>Ecdysozoa</taxon>
        <taxon>Arthropoda</taxon>
        <taxon>Hexapoda</taxon>
        <taxon>Insecta</taxon>
        <taxon>Pterygota</taxon>
        <taxon>Neoptera</taxon>
        <taxon>Endopterygota</taxon>
        <taxon>Lepidoptera</taxon>
        <taxon>Glossata</taxon>
        <taxon>Ditrysia</taxon>
        <taxon>Papilionoidea</taxon>
        <taxon>Papilionidae</taxon>
        <taxon>Papilioninae</taxon>
        <taxon>Papilio</taxon>
    </lineage>
</organism>
<sequence>MSPFAILHHQLVTIYLGPANIVIGPLAVIRQRNDCHRIGRPRGLQRADRHAPRALAPQLFGSITISMSSPINTGRGCKISAAFGAFRETMPKPRPY</sequence>
<evidence type="ECO:0000313" key="3">
    <source>
        <dbReference type="Proteomes" id="UP000053268"/>
    </source>
</evidence>
<proteinExistence type="predicted"/>
<dbReference type="AlphaFoldDB" id="A0A194PHR9"/>
<keyword evidence="3" id="KW-1185">Reference proteome</keyword>
<accession>A0A194PHR9</accession>
<keyword evidence="1" id="KW-0812">Transmembrane</keyword>
<dbReference type="Proteomes" id="UP000053268">
    <property type="component" value="Unassembled WGS sequence"/>
</dbReference>
<keyword evidence="1" id="KW-1133">Transmembrane helix</keyword>
<name>A0A194PHR9_PAPXU</name>
<gene>
    <name evidence="2" type="ORF">RR46_14083</name>
</gene>